<dbReference type="InterPro" id="IPR050830">
    <property type="entry name" value="Fungal_FAS"/>
</dbReference>
<protein>
    <submittedName>
        <fullName evidence="2">Uncharacterized protein</fullName>
    </submittedName>
</protein>
<dbReference type="Gene3D" id="3.30.70.3330">
    <property type="match status" value="1"/>
</dbReference>
<keyword evidence="3" id="KW-1185">Reference proteome</keyword>
<gene>
    <name evidence="2" type="ORF">PILCRDRAFT_15453</name>
</gene>
<dbReference type="Proteomes" id="UP000054166">
    <property type="component" value="Unassembled WGS sequence"/>
</dbReference>
<evidence type="ECO:0000313" key="2">
    <source>
        <dbReference type="EMBL" id="KIM73208.1"/>
    </source>
</evidence>
<keyword evidence="1" id="KW-0808">Transferase</keyword>
<dbReference type="PANTHER" id="PTHR10982:SF21">
    <property type="entry name" value="FATTY ACID SYNTHASE SUBUNIT BETA"/>
    <property type="match status" value="1"/>
</dbReference>
<dbReference type="InParanoid" id="A0A0C3AHD1"/>
<dbReference type="OrthoDB" id="3048714at2759"/>
<dbReference type="AlphaFoldDB" id="A0A0C3AHD1"/>
<dbReference type="STRING" id="765440.A0A0C3AHD1"/>
<name>A0A0C3AHD1_PILCF</name>
<dbReference type="PANTHER" id="PTHR10982">
    <property type="entry name" value="MALONYL COA-ACYL CARRIER PROTEIN TRANSACYLASE"/>
    <property type="match status" value="1"/>
</dbReference>
<dbReference type="GO" id="GO:0016740">
    <property type="term" value="F:transferase activity"/>
    <property type="evidence" value="ECO:0007669"/>
    <property type="project" value="UniProtKB-KW"/>
</dbReference>
<sequence>MAEIQLPKRAKEVTFRVEKELGDSDGPLRGPQKTLQQIYQVRLFHHRNRQEYSHGEDYPLWWYQGPSVNDRPTVLWTRTGRSKLLHSSVISQCPNTQAHAAPEDMRYKGFDMRYKGFEMAVLCRPSTRMLRSSFCTGVLPEIANYDVQGQQYVCADELVALQTLTNVLNYLKVHKVDICQVDGDFRRGEGQMSEGYIKLERQFATIPLPGIDVAFHSGKALCRSVHIFPQKIHAAELNSDMPVGKHIPNLVTKKFDVSQEYAQLIYDQTSSLRLDKVNGTKTAGHPLSNARCLDTQSSSSFLPSSPFS</sequence>
<proteinExistence type="predicted"/>
<evidence type="ECO:0000256" key="1">
    <source>
        <dbReference type="ARBA" id="ARBA00022679"/>
    </source>
</evidence>
<dbReference type="Gene3D" id="6.10.140.1400">
    <property type="match status" value="1"/>
</dbReference>
<organism evidence="2 3">
    <name type="scientific">Piloderma croceum (strain F 1598)</name>
    <dbReference type="NCBI Taxonomy" id="765440"/>
    <lineage>
        <taxon>Eukaryota</taxon>
        <taxon>Fungi</taxon>
        <taxon>Dikarya</taxon>
        <taxon>Basidiomycota</taxon>
        <taxon>Agaricomycotina</taxon>
        <taxon>Agaricomycetes</taxon>
        <taxon>Agaricomycetidae</taxon>
        <taxon>Atheliales</taxon>
        <taxon>Atheliaceae</taxon>
        <taxon>Piloderma</taxon>
    </lineage>
</organism>
<reference evidence="2 3" key="1">
    <citation type="submission" date="2014-04" db="EMBL/GenBank/DDBJ databases">
        <authorList>
            <consortium name="DOE Joint Genome Institute"/>
            <person name="Kuo A."/>
            <person name="Tarkka M."/>
            <person name="Buscot F."/>
            <person name="Kohler A."/>
            <person name="Nagy L.G."/>
            <person name="Floudas D."/>
            <person name="Copeland A."/>
            <person name="Barry K.W."/>
            <person name="Cichocki N."/>
            <person name="Veneault-Fourrey C."/>
            <person name="LaButti K."/>
            <person name="Lindquist E.A."/>
            <person name="Lipzen A."/>
            <person name="Lundell T."/>
            <person name="Morin E."/>
            <person name="Murat C."/>
            <person name="Sun H."/>
            <person name="Tunlid A."/>
            <person name="Henrissat B."/>
            <person name="Grigoriev I.V."/>
            <person name="Hibbett D.S."/>
            <person name="Martin F."/>
            <person name="Nordberg H.P."/>
            <person name="Cantor M.N."/>
            <person name="Hua S.X."/>
        </authorList>
    </citation>
    <scope>NUCLEOTIDE SEQUENCE [LARGE SCALE GENOMIC DNA]</scope>
    <source>
        <strain evidence="2 3">F 1598</strain>
    </source>
</reference>
<accession>A0A0C3AHD1</accession>
<dbReference type="HOGENOM" id="CLU_903490_0_0_1"/>
<dbReference type="EMBL" id="KN833090">
    <property type="protein sequence ID" value="KIM73208.1"/>
    <property type="molecule type" value="Genomic_DNA"/>
</dbReference>
<reference evidence="3" key="2">
    <citation type="submission" date="2015-01" db="EMBL/GenBank/DDBJ databases">
        <title>Evolutionary Origins and Diversification of the Mycorrhizal Mutualists.</title>
        <authorList>
            <consortium name="DOE Joint Genome Institute"/>
            <consortium name="Mycorrhizal Genomics Consortium"/>
            <person name="Kohler A."/>
            <person name="Kuo A."/>
            <person name="Nagy L.G."/>
            <person name="Floudas D."/>
            <person name="Copeland A."/>
            <person name="Barry K.W."/>
            <person name="Cichocki N."/>
            <person name="Veneault-Fourrey C."/>
            <person name="LaButti K."/>
            <person name="Lindquist E.A."/>
            <person name="Lipzen A."/>
            <person name="Lundell T."/>
            <person name="Morin E."/>
            <person name="Murat C."/>
            <person name="Riley R."/>
            <person name="Ohm R."/>
            <person name="Sun H."/>
            <person name="Tunlid A."/>
            <person name="Henrissat B."/>
            <person name="Grigoriev I.V."/>
            <person name="Hibbett D.S."/>
            <person name="Martin F."/>
        </authorList>
    </citation>
    <scope>NUCLEOTIDE SEQUENCE [LARGE SCALE GENOMIC DNA]</scope>
    <source>
        <strain evidence="3">F 1598</strain>
    </source>
</reference>
<evidence type="ECO:0000313" key="3">
    <source>
        <dbReference type="Proteomes" id="UP000054166"/>
    </source>
</evidence>